<dbReference type="OrthoDB" id="6206554at2"/>
<evidence type="ECO:0000256" key="4">
    <source>
        <dbReference type="ARBA" id="ARBA00023136"/>
    </source>
</evidence>
<feature type="transmembrane region" description="Helical" evidence="5">
    <location>
        <begin position="36"/>
        <end position="54"/>
    </location>
</feature>
<feature type="transmembrane region" description="Helical" evidence="5">
    <location>
        <begin position="309"/>
        <end position="328"/>
    </location>
</feature>
<feature type="transmembrane region" description="Helical" evidence="5">
    <location>
        <begin position="60"/>
        <end position="79"/>
    </location>
</feature>
<dbReference type="PANTHER" id="PTHR22550:SF5">
    <property type="entry name" value="LEUCINE ZIPPER PROTEIN 4"/>
    <property type="match status" value="1"/>
</dbReference>
<dbReference type="STRING" id="869211.Spith_1738"/>
<dbReference type="AlphaFoldDB" id="G0GBY7"/>
<dbReference type="InterPro" id="IPR036465">
    <property type="entry name" value="vWFA_dom_sf"/>
</dbReference>
<dbReference type="InterPro" id="IPR050768">
    <property type="entry name" value="UPF0353/GerABKA_families"/>
</dbReference>
<dbReference type="Pfam" id="PF13519">
    <property type="entry name" value="VWA_2"/>
    <property type="match status" value="1"/>
</dbReference>
<dbReference type="KEGG" id="stq:Spith_1738"/>
<evidence type="ECO:0000256" key="2">
    <source>
        <dbReference type="ARBA" id="ARBA00022692"/>
    </source>
</evidence>
<keyword evidence="4 5" id="KW-0472">Membrane</keyword>
<protein>
    <submittedName>
        <fullName evidence="7">von Willebrand factor type A</fullName>
    </submittedName>
</protein>
<evidence type="ECO:0000256" key="1">
    <source>
        <dbReference type="ARBA" id="ARBA00022475"/>
    </source>
</evidence>
<sequence>MIGFYRPGALWLLVVLVCLFVWMRRKGRGSAVRFPFVFWGADIPPGLPLWYRIVSLLRDAALWGMLSLMVLILSGPYLVERKQVVVSDPPTIVIALDVSPSMGAMDIPGKQRFQVARDVIREFVRSYPHMAVGLVLFGKEAMLEVPPTIDVEYFLERLEAVRLFSLGDGTALGMGVGISLLHLSRVNASFRAVVILTDGKNTTGEILPETAAEMAKDLDIPVFTVGVGSDLPVSLDVIDPSTGTRYAGVLEEGYDEETLRRMAEMSGGQFFSGYTPTSLHRIFQYIGATATADVRRELAVRVVSLHGGLLRMALLCAALWFLLHYAVLGEVL</sequence>
<accession>G0GBY7</accession>
<dbReference type="SUPFAM" id="SSF53300">
    <property type="entry name" value="vWA-like"/>
    <property type="match status" value="1"/>
</dbReference>
<dbReference type="SMART" id="SM00327">
    <property type="entry name" value="VWA"/>
    <property type="match status" value="1"/>
</dbReference>
<dbReference type="HOGENOM" id="CLU_024570_0_0_12"/>
<dbReference type="Gene3D" id="3.40.50.410">
    <property type="entry name" value="von Willebrand factor, type A domain"/>
    <property type="match status" value="1"/>
</dbReference>
<dbReference type="PROSITE" id="PS50234">
    <property type="entry name" value="VWFA"/>
    <property type="match status" value="1"/>
</dbReference>
<organism evidence="7 8">
    <name type="scientific">Winmispira thermophila (strain ATCC 700085 / DSM 6578 / Z-1203)</name>
    <name type="common">Spirochaeta thermophila</name>
    <dbReference type="NCBI Taxonomy" id="869211"/>
    <lineage>
        <taxon>Bacteria</taxon>
        <taxon>Pseudomonadati</taxon>
        <taxon>Spirochaetota</taxon>
        <taxon>Spirochaetia</taxon>
        <taxon>Winmispirales</taxon>
        <taxon>Winmispiraceae</taxon>
        <taxon>Winmispira</taxon>
    </lineage>
</organism>
<keyword evidence="2 5" id="KW-0812">Transmembrane</keyword>
<evidence type="ECO:0000313" key="8">
    <source>
        <dbReference type="Proteomes" id="UP000007254"/>
    </source>
</evidence>
<keyword evidence="3 5" id="KW-1133">Transmembrane helix</keyword>
<keyword evidence="1" id="KW-1003">Cell membrane</keyword>
<dbReference type="EMBL" id="CP002903">
    <property type="protein sequence ID" value="AEJ61998.1"/>
    <property type="molecule type" value="Genomic_DNA"/>
</dbReference>
<feature type="domain" description="VWFA" evidence="6">
    <location>
        <begin position="91"/>
        <end position="286"/>
    </location>
</feature>
<keyword evidence="8" id="KW-1185">Reference proteome</keyword>
<dbReference type="Proteomes" id="UP000007254">
    <property type="component" value="Chromosome"/>
</dbReference>
<evidence type="ECO:0000313" key="7">
    <source>
        <dbReference type="EMBL" id="AEJ61998.1"/>
    </source>
</evidence>
<evidence type="ECO:0000256" key="3">
    <source>
        <dbReference type="ARBA" id="ARBA00022989"/>
    </source>
</evidence>
<name>G0GBY7_WINT7</name>
<proteinExistence type="predicted"/>
<dbReference type="InterPro" id="IPR002035">
    <property type="entry name" value="VWF_A"/>
</dbReference>
<dbReference type="RefSeq" id="WP_014625327.1">
    <property type="nucleotide sequence ID" value="NC_017583.1"/>
</dbReference>
<dbReference type="PANTHER" id="PTHR22550">
    <property type="entry name" value="SPORE GERMINATION PROTEIN"/>
    <property type="match status" value="1"/>
</dbReference>
<reference evidence="7 8" key="1">
    <citation type="submission" date="2011-06" db="EMBL/GenBank/DDBJ databases">
        <title>The complete genome of Spirochaeta thermophila DSM 6578.</title>
        <authorList>
            <consortium name="US DOE Joint Genome Institute (JGI-PGF)"/>
            <person name="Lucas S."/>
            <person name="Lapidus A."/>
            <person name="Bruce D."/>
            <person name="Goodwin L."/>
            <person name="Pitluck S."/>
            <person name="Peters L."/>
            <person name="Kyrpides N."/>
            <person name="Mavromatis K."/>
            <person name="Ivanova N."/>
            <person name="Mikailova N."/>
            <person name="Pagani I."/>
            <person name="Chertkov O."/>
            <person name="Detter J.C."/>
            <person name="Tapia R."/>
            <person name="Han C."/>
            <person name="Land M."/>
            <person name="Hauser L."/>
            <person name="Markowitz V."/>
            <person name="Cheng J.-F."/>
            <person name="Hugenholtz P."/>
            <person name="Woyke T."/>
            <person name="Wu D."/>
            <person name="Spring S."/>
            <person name="Merkhoffer B."/>
            <person name="Schneider S."/>
            <person name="Klenk H.-P."/>
            <person name="Eisen J.A."/>
        </authorList>
    </citation>
    <scope>NUCLEOTIDE SEQUENCE [LARGE SCALE GENOMIC DNA]</scope>
    <source>
        <strain evidence="8">ATCC 700085 / DSM 6578 / Z-1203</strain>
    </source>
</reference>
<evidence type="ECO:0000259" key="6">
    <source>
        <dbReference type="PROSITE" id="PS50234"/>
    </source>
</evidence>
<feature type="transmembrane region" description="Helical" evidence="5">
    <location>
        <begin position="6"/>
        <end position="24"/>
    </location>
</feature>
<gene>
    <name evidence="7" type="ordered locus">Spith_1738</name>
</gene>
<evidence type="ECO:0000256" key="5">
    <source>
        <dbReference type="SAM" id="Phobius"/>
    </source>
</evidence>